<keyword evidence="3" id="KW-1185">Reference proteome</keyword>
<dbReference type="InterPro" id="IPR043132">
    <property type="entry name" value="BCAT-like_C"/>
</dbReference>
<dbReference type="PANTHER" id="PTHR42743:SF11">
    <property type="entry name" value="AMINODEOXYCHORISMATE LYASE"/>
    <property type="match status" value="1"/>
</dbReference>
<gene>
    <name evidence="2" type="ORF">OBBRIDRAFT_835733</name>
</gene>
<dbReference type="Gene3D" id="3.20.10.10">
    <property type="entry name" value="D-amino Acid Aminotransferase, subunit A, domain 2"/>
    <property type="match status" value="1"/>
</dbReference>
<dbReference type="Pfam" id="PF01063">
    <property type="entry name" value="Aminotran_4"/>
    <property type="match status" value="1"/>
</dbReference>
<dbReference type="Proteomes" id="UP000250043">
    <property type="component" value="Unassembled WGS sequence"/>
</dbReference>
<reference evidence="2 3" key="1">
    <citation type="submission" date="2016-07" db="EMBL/GenBank/DDBJ databases">
        <title>Draft genome of the white-rot fungus Obba rivulosa 3A-2.</title>
        <authorList>
            <consortium name="DOE Joint Genome Institute"/>
            <person name="Miettinen O."/>
            <person name="Riley R."/>
            <person name="Acob R."/>
            <person name="Barry K."/>
            <person name="Cullen D."/>
            <person name="De Vries R."/>
            <person name="Hainaut M."/>
            <person name="Hatakka A."/>
            <person name="Henrissat B."/>
            <person name="Hilden K."/>
            <person name="Kuo R."/>
            <person name="Labutti K."/>
            <person name="Lipzen A."/>
            <person name="Makela M.R."/>
            <person name="Sandor L."/>
            <person name="Spatafora J.W."/>
            <person name="Grigoriev I.V."/>
            <person name="Hibbett D.S."/>
        </authorList>
    </citation>
    <scope>NUCLEOTIDE SEQUENCE [LARGE SCALE GENOMIC DNA]</scope>
    <source>
        <strain evidence="2 3">3A-2</strain>
    </source>
</reference>
<dbReference type="PANTHER" id="PTHR42743">
    <property type="entry name" value="AMINO-ACID AMINOTRANSFERASE"/>
    <property type="match status" value="1"/>
</dbReference>
<organism evidence="2 3">
    <name type="scientific">Obba rivulosa</name>
    <dbReference type="NCBI Taxonomy" id="1052685"/>
    <lineage>
        <taxon>Eukaryota</taxon>
        <taxon>Fungi</taxon>
        <taxon>Dikarya</taxon>
        <taxon>Basidiomycota</taxon>
        <taxon>Agaricomycotina</taxon>
        <taxon>Agaricomycetes</taxon>
        <taxon>Polyporales</taxon>
        <taxon>Gelatoporiaceae</taxon>
        <taxon>Obba</taxon>
    </lineage>
</organism>
<dbReference type="OrthoDB" id="64220at2759"/>
<dbReference type="GO" id="GO:0046394">
    <property type="term" value="P:carboxylic acid biosynthetic process"/>
    <property type="evidence" value="ECO:0007669"/>
    <property type="project" value="UniProtKB-ARBA"/>
</dbReference>
<dbReference type="SUPFAM" id="SSF56752">
    <property type="entry name" value="D-aminoacid aminotransferase-like PLP-dependent enzymes"/>
    <property type="match status" value="1"/>
</dbReference>
<accession>A0A8E2AWV5</accession>
<dbReference type="Gene3D" id="3.30.470.10">
    <property type="match status" value="1"/>
</dbReference>
<protein>
    <recommendedName>
        <fullName evidence="4">Aminodeoxychorismate lyase</fullName>
    </recommendedName>
</protein>
<sequence>MDLSPHFVLLSSSRHDAALLRSPWNTAANAGVESPYLLLRYHYDRLLDAARAHGWTDTPNPSFDDLERICDDAVRQALAVAHTQDMPLKLRITLDRAGGVAATASPTAALSGPDPAAASASTVDCNVLSPADTALPASYGPLLIIRPDLEPTPPDIFTSTKTTHRPQYNAARERLKLPPLGTPSNADVLLYNTAGELTETSIRNIAFLRGSPPKWVTPRAETGCLPGVMRRWLLEQGRVIEAKGGELMRDDLVDGEYVLTFNGVEGCRLGRIAFTAAP</sequence>
<dbReference type="InterPro" id="IPR043131">
    <property type="entry name" value="BCAT-like_N"/>
</dbReference>
<evidence type="ECO:0008006" key="4">
    <source>
        <dbReference type="Google" id="ProtNLM"/>
    </source>
</evidence>
<name>A0A8E2AWV5_9APHY</name>
<evidence type="ECO:0000313" key="3">
    <source>
        <dbReference type="Proteomes" id="UP000250043"/>
    </source>
</evidence>
<comment type="similarity">
    <text evidence="1">Belongs to the class-IV pyridoxal-phosphate-dependent aminotransferase family.</text>
</comment>
<dbReference type="GO" id="GO:0003824">
    <property type="term" value="F:catalytic activity"/>
    <property type="evidence" value="ECO:0007669"/>
    <property type="project" value="InterPro"/>
</dbReference>
<dbReference type="InterPro" id="IPR036038">
    <property type="entry name" value="Aminotransferase-like"/>
</dbReference>
<dbReference type="InterPro" id="IPR001544">
    <property type="entry name" value="Aminotrans_IV"/>
</dbReference>
<proteinExistence type="inferred from homology"/>
<dbReference type="AlphaFoldDB" id="A0A8E2AWV5"/>
<evidence type="ECO:0000313" key="2">
    <source>
        <dbReference type="EMBL" id="OCH89567.1"/>
    </source>
</evidence>
<evidence type="ECO:0000256" key="1">
    <source>
        <dbReference type="ARBA" id="ARBA00009320"/>
    </source>
</evidence>
<dbReference type="InterPro" id="IPR050571">
    <property type="entry name" value="Class-IV_PLP-Dep_Aminotrnsfr"/>
</dbReference>
<dbReference type="EMBL" id="KV722424">
    <property type="protein sequence ID" value="OCH89567.1"/>
    <property type="molecule type" value="Genomic_DNA"/>
</dbReference>